<dbReference type="RefSeq" id="WP_379901591.1">
    <property type="nucleotide sequence ID" value="NZ_JBHRTR010000028.1"/>
</dbReference>
<keyword evidence="4" id="KW-1185">Reference proteome</keyword>
<dbReference type="InterPro" id="IPR036380">
    <property type="entry name" value="Isochorismatase-like_sf"/>
</dbReference>
<dbReference type="InterPro" id="IPR000868">
    <property type="entry name" value="Isochorismatase-like_dom"/>
</dbReference>
<dbReference type="Gene3D" id="3.40.50.850">
    <property type="entry name" value="Isochorismatase-like"/>
    <property type="match status" value="1"/>
</dbReference>
<organism evidence="3 4">
    <name type="scientific">Marinibaculum pumilum</name>
    <dbReference type="NCBI Taxonomy" id="1766165"/>
    <lineage>
        <taxon>Bacteria</taxon>
        <taxon>Pseudomonadati</taxon>
        <taxon>Pseudomonadota</taxon>
        <taxon>Alphaproteobacteria</taxon>
        <taxon>Rhodospirillales</taxon>
        <taxon>Rhodospirillaceae</taxon>
        <taxon>Marinibaculum</taxon>
    </lineage>
</organism>
<proteinExistence type="predicted"/>
<keyword evidence="1" id="KW-0378">Hydrolase</keyword>
<evidence type="ECO:0000256" key="1">
    <source>
        <dbReference type="ARBA" id="ARBA00022801"/>
    </source>
</evidence>
<evidence type="ECO:0000259" key="2">
    <source>
        <dbReference type="Pfam" id="PF00857"/>
    </source>
</evidence>
<evidence type="ECO:0000313" key="4">
    <source>
        <dbReference type="Proteomes" id="UP001595528"/>
    </source>
</evidence>
<comment type="caution">
    <text evidence="3">The sequence shown here is derived from an EMBL/GenBank/DDBJ whole genome shotgun (WGS) entry which is preliminary data.</text>
</comment>
<dbReference type="SUPFAM" id="SSF52499">
    <property type="entry name" value="Isochorismatase-like hydrolases"/>
    <property type="match status" value="1"/>
</dbReference>
<sequence>MDPATTNAGRAAAAAGDRDLYRAAGFGRPVPRGKRPAILVVDFSRGFTDPAVPTGADMAEELAATRRLLDLGREKGVPAVFTTIAFDAAQLDSLPWLHKAPGMAALVQGSPLVAVDQRLARRREEPLIVKTGASAFFGTPLAAQLAAWRTDTVIVTGATTSGCVRASVVDAMQSGFHVLVPRDCVADRAAAPHEANLFDMQQKYADVIPLDEVLAYLGGLPAAAAAEGGRL</sequence>
<name>A0ABV7L1F1_9PROT</name>
<evidence type="ECO:0000313" key="3">
    <source>
        <dbReference type="EMBL" id="MFC3228460.1"/>
    </source>
</evidence>
<dbReference type="Proteomes" id="UP001595528">
    <property type="component" value="Unassembled WGS sequence"/>
</dbReference>
<dbReference type="PANTHER" id="PTHR43540:SF1">
    <property type="entry name" value="ISOCHORISMATASE HYDROLASE"/>
    <property type="match status" value="1"/>
</dbReference>
<dbReference type="EMBL" id="JBHRTR010000028">
    <property type="protein sequence ID" value="MFC3228460.1"/>
    <property type="molecule type" value="Genomic_DNA"/>
</dbReference>
<accession>A0ABV7L1F1</accession>
<reference evidence="4" key="1">
    <citation type="journal article" date="2019" name="Int. J. Syst. Evol. Microbiol.">
        <title>The Global Catalogue of Microorganisms (GCM) 10K type strain sequencing project: providing services to taxonomists for standard genome sequencing and annotation.</title>
        <authorList>
            <consortium name="The Broad Institute Genomics Platform"/>
            <consortium name="The Broad Institute Genome Sequencing Center for Infectious Disease"/>
            <person name="Wu L."/>
            <person name="Ma J."/>
        </authorList>
    </citation>
    <scope>NUCLEOTIDE SEQUENCE [LARGE SCALE GENOMIC DNA]</scope>
    <source>
        <strain evidence="4">KCTC 42964</strain>
    </source>
</reference>
<protein>
    <submittedName>
        <fullName evidence="3">Isochorismatase family protein</fullName>
    </submittedName>
</protein>
<gene>
    <name evidence="3" type="ORF">ACFOGJ_14545</name>
</gene>
<feature type="domain" description="Isochorismatase-like" evidence="2">
    <location>
        <begin position="37"/>
        <end position="210"/>
    </location>
</feature>
<dbReference type="InterPro" id="IPR050272">
    <property type="entry name" value="Isochorismatase-like_hydrls"/>
</dbReference>
<dbReference type="Pfam" id="PF00857">
    <property type="entry name" value="Isochorismatase"/>
    <property type="match status" value="1"/>
</dbReference>
<dbReference type="PANTHER" id="PTHR43540">
    <property type="entry name" value="PEROXYUREIDOACRYLATE/UREIDOACRYLATE AMIDOHYDROLASE-RELATED"/>
    <property type="match status" value="1"/>
</dbReference>